<protein>
    <submittedName>
        <fullName evidence="1">Uncharacterized protein</fullName>
    </submittedName>
</protein>
<name>A0ABU6ZTD4_9FABA</name>
<dbReference type="Proteomes" id="UP001341840">
    <property type="component" value="Unassembled WGS sequence"/>
</dbReference>
<organism evidence="1 2">
    <name type="scientific">Stylosanthes scabra</name>
    <dbReference type="NCBI Taxonomy" id="79078"/>
    <lineage>
        <taxon>Eukaryota</taxon>
        <taxon>Viridiplantae</taxon>
        <taxon>Streptophyta</taxon>
        <taxon>Embryophyta</taxon>
        <taxon>Tracheophyta</taxon>
        <taxon>Spermatophyta</taxon>
        <taxon>Magnoliopsida</taxon>
        <taxon>eudicotyledons</taxon>
        <taxon>Gunneridae</taxon>
        <taxon>Pentapetalae</taxon>
        <taxon>rosids</taxon>
        <taxon>fabids</taxon>
        <taxon>Fabales</taxon>
        <taxon>Fabaceae</taxon>
        <taxon>Papilionoideae</taxon>
        <taxon>50 kb inversion clade</taxon>
        <taxon>dalbergioids sensu lato</taxon>
        <taxon>Dalbergieae</taxon>
        <taxon>Pterocarpus clade</taxon>
        <taxon>Stylosanthes</taxon>
    </lineage>
</organism>
<keyword evidence="2" id="KW-1185">Reference proteome</keyword>
<gene>
    <name evidence="1" type="ORF">PIB30_092165</name>
</gene>
<proteinExistence type="predicted"/>
<accession>A0ABU6ZTD4</accession>
<dbReference type="EMBL" id="JASCZI010273743">
    <property type="protein sequence ID" value="MED6225277.1"/>
    <property type="molecule type" value="Genomic_DNA"/>
</dbReference>
<evidence type="ECO:0000313" key="1">
    <source>
        <dbReference type="EMBL" id="MED6225277.1"/>
    </source>
</evidence>
<reference evidence="1 2" key="1">
    <citation type="journal article" date="2023" name="Plants (Basel)">
        <title>Bridging the Gap: Combining Genomics and Transcriptomics Approaches to Understand Stylosanthes scabra, an Orphan Legume from the Brazilian Caatinga.</title>
        <authorList>
            <person name="Ferreira-Neto J.R.C."/>
            <person name="da Silva M.D."/>
            <person name="Binneck E."/>
            <person name="de Melo N.F."/>
            <person name="da Silva R.H."/>
            <person name="de Melo A.L.T.M."/>
            <person name="Pandolfi V."/>
            <person name="Bustamante F.O."/>
            <person name="Brasileiro-Vidal A.C."/>
            <person name="Benko-Iseppon A.M."/>
        </authorList>
    </citation>
    <scope>NUCLEOTIDE SEQUENCE [LARGE SCALE GENOMIC DNA]</scope>
    <source>
        <tissue evidence="1">Leaves</tissue>
    </source>
</reference>
<comment type="caution">
    <text evidence="1">The sequence shown here is derived from an EMBL/GenBank/DDBJ whole genome shotgun (WGS) entry which is preliminary data.</text>
</comment>
<sequence>MEDLSMFQRPRTIALEYEKPETYGRVSNSTNSDPASHLIAKKEQQEAHHKEHMEFKLEIVKVETRNKSKHAYNAWAMPQIKLELEYYESWAKRHAAKEQLRVQEWRAQSSN</sequence>
<evidence type="ECO:0000313" key="2">
    <source>
        <dbReference type="Proteomes" id="UP001341840"/>
    </source>
</evidence>